<dbReference type="Pfam" id="PF03358">
    <property type="entry name" value="FMN_red"/>
    <property type="match status" value="1"/>
</dbReference>
<comment type="caution">
    <text evidence="2">The sequence shown here is derived from an EMBL/GenBank/DDBJ whole genome shotgun (WGS) entry which is preliminary data.</text>
</comment>
<dbReference type="PANTHER" id="PTHR30543:SF21">
    <property type="entry name" value="NAD(P)H-DEPENDENT FMN REDUCTASE LOT6"/>
    <property type="match status" value="1"/>
</dbReference>
<keyword evidence="3" id="KW-1185">Reference proteome</keyword>
<organism evidence="2 3">
    <name type="scientific">Nonomuraea diastatica</name>
    <dbReference type="NCBI Taxonomy" id="1848329"/>
    <lineage>
        <taxon>Bacteria</taxon>
        <taxon>Bacillati</taxon>
        <taxon>Actinomycetota</taxon>
        <taxon>Actinomycetes</taxon>
        <taxon>Streptosporangiales</taxon>
        <taxon>Streptosporangiaceae</taxon>
        <taxon>Nonomuraea</taxon>
    </lineage>
</organism>
<dbReference type="GO" id="GO:0005829">
    <property type="term" value="C:cytosol"/>
    <property type="evidence" value="ECO:0007669"/>
    <property type="project" value="TreeGrafter"/>
</dbReference>
<dbReference type="InterPro" id="IPR005025">
    <property type="entry name" value="FMN_Rdtase-like_dom"/>
</dbReference>
<dbReference type="PANTHER" id="PTHR30543">
    <property type="entry name" value="CHROMATE REDUCTASE"/>
    <property type="match status" value="1"/>
</dbReference>
<feature type="domain" description="NADPH-dependent FMN reductase-like" evidence="1">
    <location>
        <begin position="3"/>
        <end position="143"/>
    </location>
</feature>
<gene>
    <name evidence="2" type="ORF">E1294_07845</name>
</gene>
<dbReference type="AlphaFoldDB" id="A0A4R4X170"/>
<evidence type="ECO:0000313" key="2">
    <source>
        <dbReference type="EMBL" id="TDD23900.1"/>
    </source>
</evidence>
<dbReference type="InterPro" id="IPR050712">
    <property type="entry name" value="NAD(P)H-dep_reductase"/>
</dbReference>
<dbReference type="SUPFAM" id="SSF52218">
    <property type="entry name" value="Flavoproteins"/>
    <property type="match status" value="1"/>
</dbReference>
<dbReference type="Gene3D" id="3.40.50.360">
    <property type="match status" value="1"/>
</dbReference>
<proteinExistence type="predicted"/>
<dbReference type="RefSeq" id="WP_132506259.1">
    <property type="nucleotide sequence ID" value="NZ_SMKP01000015.1"/>
</dbReference>
<accession>A0A4R4X170</accession>
<evidence type="ECO:0000313" key="3">
    <source>
        <dbReference type="Proteomes" id="UP000294543"/>
    </source>
</evidence>
<evidence type="ECO:0000259" key="1">
    <source>
        <dbReference type="Pfam" id="PF03358"/>
    </source>
</evidence>
<protein>
    <submittedName>
        <fullName evidence="2">NADPH-dependent oxidoreductase</fullName>
    </submittedName>
</protein>
<dbReference type="InterPro" id="IPR029039">
    <property type="entry name" value="Flavoprotein-like_sf"/>
</dbReference>
<dbReference type="GO" id="GO:0010181">
    <property type="term" value="F:FMN binding"/>
    <property type="evidence" value="ECO:0007669"/>
    <property type="project" value="TreeGrafter"/>
</dbReference>
<sequence>MINVAIIIGSTRPGRNGEAVARWIHDLAAERDDARFELVDLKDFGLPHLDEAMPPAMGRYDLPHTRKWADKIASFDAYVFVTPEYNHSISGALKDAIDFLYGEWHNKAAGFVGYGSLGGARAVEHLRLIMGELKVAGVGAQVALFLSSDFENFSTFNPAAHQTRAATAMLDEVVAWGGALKELRAGGAPAHT</sequence>
<dbReference type="Proteomes" id="UP000294543">
    <property type="component" value="Unassembled WGS sequence"/>
</dbReference>
<dbReference type="EMBL" id="SMKP01000015">
    <property type="protein sequence ID" value="TDD23900.1"/>
    <property type="molecule type" value="Genomic_DNA"/>
</dbReference>
<reference evidence="2 3" key="1">
    <citation type="submission" date="2019-03" db="EMBL/GenBank/DDBJ databases">
        <title>Draft genome sequences of novel Actinobacteria.</title>
        <authorList>
            <person name="Sahin N."/>
            <person name="Ay H."/>
            <person name="Saygin H."/>
        </authorList>
    </citation>
    <scope>NUCLEOTIDE SEQUENCE [LARGE SCALE GENOMIC DNA]</scope>
    <source>
        <strain evidence="2 3">KC712</strain>
    </source>
</reference>
<dbReference type="OrthoDB" id="9812295at2"/>
<dbReference type="GO" id="GO:0016491">
    <property type="term" value="F:oxidoreductase activity"/>
    <property type="evidence" value="ECO:0007669"/>
    <property type="project" value="InterPro"/>
</dbReference>
<name>A0A4R4X170_9ACTN</name>